<dbReference type="EMBL" id="FNEJ01000073">
    <property type="protein sequence ID" value="SDJ61932.1"/>
    <property type="molecule type" value="Genomic_DNA"/>
</dbReference>
<evidence type="ECO:0000256" key="1">
    <source>
        <dbReference type="SAM" id="MobiDB-lite"/>
    </source>
</evidence>
<dbReference type="STRING" id="555512.SAMN04487993_10732"/>
<accession>A0A1G8V768</accession>
<evidence type="ECO:0000313" key="3">
    <source>
        <dbReference type="Proteomes" id="UP000199093"/>
    </source>
</evidence>
<evidence type="ECO:0000313" key="2">
    <source>
        <dbReference type="EMBL" id="SDJ61932.1"/>
    </source>
</evidence>
<sequence>MVIWTIRANRPAREIDRAVLAYFHEHFATRPERRMPPVVVVVTGIDQILRGWPYAENLLSDEAMGLVADVVAAVAVDIGDNGARPVPVALVEPEWNTGTLRDRVQAHLGEALMAQRNRLRVENRASLRQEAARTGRGLRHGLSLIGSRMSPKQKTDDQGDAT</sequence>
<protein>
    <submittedName>
        <fullName evidence="2">Uncharacterized protein</fullName>
    </submittedName>
</protein>
<name>A0A1G8V768_9RHOB</name>
<dbReference type="AlphaFoldDB" id="A0A1G8V768"/>
<reference evidence="2 3" key="1">
    <citation type="submission" date="2016-10" db="EMBL/GenBank/DDBJ databases">
        <authorList>
            <person name="de Groot N.N."/>
        </authorList>
    </citation>
    <scope>NUCLEOTIDE SEQUENCE [LARGE SCALE GENOMIC DNA]</scope>
    <source>
        <strain evidence="2 3">DSM 26424</strain>
    </source>
</reference>
<organism evidence="2 3">
    <name type="scientific">Salipiger marinus</name>
    <dbReference type="NCBI Taxonomy" id="555512"/>
    <lineage>
        <taxon>Bacteria</taxon>
        <taxon>Pseudomonadati</taxon>
        <taxon>Pseudomonadota</taxon>
        <taxon>Alphaproteobacteria</taxon>
        <taxon>Rhodobacterales</taxon>
        <taxon>Roseobacteraceae</taxon>
        <taxon>Salipiger</taxon>
    </lineage>
</organism>
<gene>
    <name evidence="2" type="ORF">SAMN04487993_10732</name>
</gene>
<keyword evidence="3" id="KW-1185">Reference proteome</keyword>
<dbReference type="Proteomes" id="UP000199093">
    <property type="component" value="Unassembled WGS sequence"/>
</dbReference>
<feature type="region of interest" description="Disordered" evidence="1">
    <location>
        <begin position="142"/>
        <end position="162"/>
    </location>
</feature>
<feature type="compositionally biased region" description="Basic and acidic residues" evidence="1">
    <location>
        <begin position="153"/>
        <end position="162"/>
    </location>
</feature>
<proteinExistence type="predicted"/>